<reference evidence="6 7" key="1">
    <citation type="submission" date="2018-06" db="EMBL/GenBank/DDBJ databases">
        <title>Genomic Encyclopedia of Archaeal and Bacterial Type Strains, Phase II (KMG-II): from individual species to whole genera.</title>
        <authorList>
            <person name="Goeker M."/>
        </authorList>
    </citation>
    <scope>NUCLEOTIDE SEQUENCE [LARGE SCALE GENOMIC DNA]</scope>
    <source>
        <strain evidence="6 7">DSM 29821</strain>
    </source>
</reference>
<evidence type="ECO:0000256" key="3">
    <source>
        <dbReference type="ARBA" id="ARBA00022989"/>
    </source>
</evidence>
<keyword evidence="7" id="KW-1185">Reference proteome</keyword>
<evidence type="ECO:0000256" key="4">
    <source>
        <dbReference type="ARBA" id="ARBA00023136"/>
    </source>
</evidence>
<comment type="subcellular location">
    <subcellularLocation>
        <location evidence="1">Membrane</location>
        <topology evidence="1">Multi-pass membrane protein</topology>
    </subcellularLocation>
</comment>
<feature type="transmembrane region" description="Helical" evidence="5">
    <location>
        <begin position="12"/>
        <end position="41"/>
    </location>
</feature>
<name>A0A327VYG5_9BACT</name>
<proteinExistence type="predicted"/>
<dbReference type="Proteomes" id="UP000249819">
    <property type="component" value="Unassembled WGS sequence"/>
</dbReference>
<gene>
    <name evidence="6" type="ORF">CLV59_10571</name>
</gene>
<evidence type="ECO:0000256" key="1">
    <source>
        <dbReference type="ARBA" id="ARBA00004141"/>
    </source>
</evidence>
<feature type="transmembrane region" description="Helical" evidence="5">
    <location>
        <begin position="61"/>
        <end position="83"/>
    </location>
</feature>
<dbReference type="RefSeq" id="WP_111592999.1">
    <property type="nucleotide sequence ID" value="NZ_QLMA01000005.1"/>
</dbReference>
<dbReference type="InterPro" id="IPR019109">
    <property type="entry name" value="MamF_MmsF"/>
</dbReference>
<feature type="transmembrane region" description="Helical" evidence="5">
    <location>
        <begin position="103"/>
        <end position="122"/>
    </location>
</feature>
<evidence type="ECO:0000256" key="2">
    <source>
        <dbReference type="ARBA" id="ARBA00022692"/>
    </source>
</evidence>
<organism evidence="6 7">
    <name type="scientific">Chitinophaga dinghuensis</name>
    <dbReference type="NCBI Taxonomy" id="1539050"/>
    <lineage>
        <taxon>Bacteria</taxon>
        <taxon>Pseudomonadati</taxon>
        <taxon>Bacteroidota</taxon>
        <taxon>Chitinophagia</taxon>
        <taxon>Chitinophagales</taxon>
        <taxon>Chitinophagaceae</taxon>
        <taxon>Chitinophaga</taxon>
    </lineage>
</organism>
<evidence type="ECO:0000256" key="5">
    <source>
        <dbReference type="SAM" id="Phobius"/>
    </source>
</evidence>
<protein>
    <recommendedName>
        <fullName evidence="8">DUF4870 domain-containing protein</fullName>
    </recommendedName>
</protein>
<evidence type="ECO:0000313" key="7">
    <source>
        <dbReference type="Proteomes" id="UP000249819"/>
    </source>
</evidence>
<keyword evidence="2 5" id="KW-0812">Transmembrane</keyword>
<evidence type="ECO:0008006" key="8">
    <source>
        <dbReference type="Google" id="ProtNLM"/>
    </source>
</evidence>
<comment type="caution">
    <text evidence="6">The sequence shown here is derived from an EMBL/GenBank/DDBJ whole genome shotgun (WGS) entry which is preliminary data.</text>
</comment>
<keyword evidence="3 5" id="KW-1133">Transmembrane helix</keyword>
<sequence>MNQRDERTWATILHLAGIIAFIFLKWGWAGNVVLVLILWLIKRNDSTFVEQQGKEALNFQITISLLALVFIIIGFVTTGILMLGSSMIGFPTAGFNVVGWMGLYGLLGLANIIFSIIAAVSASKGENYRYPFAIRLVR</sequence>
<dbReference type="AlphaFoldDB" id="A0A327VYG5"/>
<dbReference type="EMBL" id="QLMA01000005">
    <property type="protein sequence ID" value="RAJ79966.1"/>
    <property type="molecule type" value="Genomic_DNA"/>
</dbReference>
<accession>A0A327VYG5</accession>
<evidence type="ECO:0000313" key="6">
    <source>
        <dbReference type="EMBL" id="RAJ79966.1"/>
    </source>
</evidence>
<keyword evidence="4 5" id="KW-0472">Membrane</keyword>
<dbReference type="OrthoDB" id="9808930at2"/>
<dbReference type="Pfam" id="PF09685">
    <property type="entry name" value="MamF_MmsF"/>
    <property type="match status" value="1"/>
</dbReference>